<feature type="region of interest" description="Disordered" evidence="1">
    <location>
        <begin position="1"/>
        <end position="194"/>
    </location>
</feature>
<feature type="compositionally biased region" description="Basic and acidic residues" evidence="1">
    <location>
        <begin position="39"/>
        <end position="54"/>
    </location>
</feature>
<protein>
    <submittedName>
        <fullName evidence="2">Uncharacterized protein</fullName>
    </submittedName>
</protein>
<proteinExistence type="predicted"/>
<evidence type="ECO:0000313" key="2">
    <source>
        <dbReference type="EMBL" id="KAF6404958.1"/>
    </source>
</evidence>
<organism evidence="2 3">
    <name type="scientific">Rousettus aegyptiacus</name>
    <name type="common">Egyptian fruit bat</name>
    <name type="synonym">Pteropus aegyptiacus</name>
    <dbReference type="NCBI Taxonomy" id="9407"/>
    <lineage>
        <taxon>Eukaryota</taxon>
        <taxon>Metazoa</taxon>
        <taxon>Chordata</taxon>
        <taxon>Craniata</taxon>
        <taxon>Vertebrata</taxon>
        <taxon>Euteleostomi</taxon>
        <taxon>Mammalia</taxon>
        <taxon>Eutheria</taxon>
        <taxon>Laurasiatheria</taxon>
        <taxon>Chiroptera</taxon>
        <taxon>Yinpterochiroptera</taxon>
        <taxon>Pteropodoidea</taxon>
        <taxon>Pteropodidae</taxon>
        <taxon>Rousettinae</taxon>
        <taxon>Rousettus</taxon>
    </lineage>
</organism>
<feature type="compositionally biased region" description="Gly residues" evidence="1">
    <location>
        <begin position="1"/>
        <end position="11"/>
    </location>
</feature>
<evidence type="ECO:0000256" key="1">
    <source>
        <dbReference type="SAM" id="MobiDB-lite"/>
    </source>
</evidence>
<feature type="compositionally biased region" description="Basic and acidic residues" evidence="1">
    <location>
        <begin position="148"/>
        <end position="157"/>
    </location>
</feature>
<dbReference type="AlphaFoldDB" id="A0A7J8C276"/>
<comment type="caution">
    <text evidence="2">The sequence shown here is derived from an EMBL/GenBank/DDBJ whole genome shotgun (WGS) entry which is preliminary data.</text>
</comment>
<accession>A0A7J8C276</accession>
<dbReference type="Proteomes" id="UP000593571">
    <property type="component" value="Unassembled WGS sequence"/>
</dbReference>
<name>A0A7J8C276_ROUAE</name>
<evidence type="ECO:0000313" key="3">
    <source>
        <dbReference type="Proteomes" id="UP000593571"/>
    </source>
</evidence>
<gene>
    <name evidence="2" type="ORF">HJG63_009287</name>
</gene>
<keyword evidence="3" id="KW-1185">Reference proteome</keyword>
<reference evidence="2 3" key="1">
    <citation type="journal article" date="2020" name="Nature">
        <title>Six reference-quality genomes reveal evolution of bat adaptations.</title>
        <authorList>
            <person name="Jebb D."/>
            <person name="Huang Z."/>
            <person name="Pippel M."/>
            <person name="Hughes G.M."/>
            <person name="Lavrichenko K."/>
            <person name="Devanna P."/>
            <person name="Winkler S."/>
            <person name="Jermiin L.S."/>
            <person name="Skirmuntt E.C."/>
            <person name="Katzourakis A."/>
            <person name="Burkitt-Gray L."/>
            <person name="Ray D.A."/>
            <person name="Sullivan K.A.M."/>
            <person name="Roscito J.G."/>
            <person name="Kirilenko B.M."/>
            <person name="Davalos L.M."/>
            <person name="Corthals A.P."/>
            <person name="Power M.L."/>
            <person name="Jones G."/>
            <person name="Ransome R.D."/>
            <person name="Dechmann D.K.N."/>
            <person name="Locatelli A.G."/>
            <person name="Puechmaille S.J."/>
            <person name="Fedrigo O."/>
            <person name="Jarvis E.D."/>
            <person name="Hiller M."/>
            <person name="Vernes S.C."/>
            <person name="Myers E.W."/>
            <person name="Teeling E.C."/>
        </authorList>
    </citation>
    <scope>NUCLEOTIDE SEQUENCE [LARGE SCALE GENOMIC DNA]</scope>
    <source>
        <strain evidence="2">MRouAeg1</strain>
        <tissue evidence="2">Muscle</tissue>
    </source>
</reference>
<dbReference type="EMBL" id="JACASE010000015">
    <property type="protein sequence ID" value="KAF6404958.1"/>
    <property type="molecule type" value="Genomic_DNA"/>
</dbReference>
<sequence length="194" mass="20929">MVSRDGGGASRDGGPSRPCRWACPHLHVQPGKDAVTGTRSRESRDTQKPTERLWHSCASMRERKPTRHLLWRRSEVGGGPEVSGLLPGTGSVPRGFALRGASRGSEGSEQPVPGAGGRGQVHAPSSRRDKRHTAIVARAAGVRCAVSQDRHRTHGDVSETQSWRSWRVASPVTADPSRLERRPAPRGRLVAPAP</sequence>